<evidence type="ECO:0000313" key="1">
    <source>
        <dbReference type="EMBL" id="KAJ7066849.1"/>
    </source>
</evidence>
<proteinExistence type="predicted"/>
<evidence type="ECO:0000313" key="2">
    <source>
        <dbReference type="Proteomes" id="UP001222325"/>
    </source>
</evidence>
<organism evidence="1 2">
    <name type="scientific">Mycena belliarum</name>
    <dbReference type="NCBI Taxonomy" id="1033014"/>
    <lineage>
        <taxon>Eukaryota</taxon>
        <taxon>Fungi</taxon>
        <taxon>Dikarya</taxon>
        <taxon>Basidiomycota</taxon>
        <taxon>Agaricomycotina</taxon>
        <taxon>Agaricomycetes</taxon>
        <taxon>Agaricomycetidae</taxon>
        <taxon>Agaricales</taxon>
        <taxon>Marasmiineae</taxon>
        <taxon>Mycenaceae</taxon>
        <taxon>Mycena</taxon>
    </lineage>
</organism>
<comment type="caution">
    <text evidence="1">The sequence shown here is derived from an EMBL/GenBank/DDBJ whole genome shotgun (WGS) entry which is preliminary data.</text>
</comment>
<keyword evidence="2" id="KW-1185">Reference proteome</keyword>
<gene>
    <name evidence="1" type="ORF">B0H15DRAFT_159751</name>
</gene>
<dbReference type="AlphaFoldDB" id="A0AAD6TR48"/>
<dbReference type="Proteomes" id="UP001222325">
    <property type="component" value="Unassembled WGS sequence"/>
</dbReference>
<accession>A0AAD6TR48</accession>
<dbReference type="EMBL" id="JARJCN010000160">
    <property type="protein sequence ID" value="KAJ7066849.1"/>
    <property type="molecule type" value="Genomic_DNA"/>
</dbReference>
<reference evidence="1" key="1">
    <citation type="submission" date="2023-03" db="EMBL/GenBank/DDBJ databases">
        <title>Massive genome expansion in bonnet fungi (Mycena s.s.) driven by repeated elements and novel gene families across ecological guilds.</title>
        <authorList>
            <consortium name="Lawrence Berkeley National Laboratory"/>
            <person name="Harder C.B."/>
            <person name="Miyauchi S."/>
            <person name="Viragh M."/>
            <person name="Kuo A."/>
            <person name="Thoen E."/>
            <person name="Andreopoulos B."/>
            <person name="Lu D."/>
            <person name="Skrede I."/>
            <person name="Drula E."/>
            <person name="Henrissat B."/>
            <person name="Morin E."/>
            <person name="Kohler A."/>
            <person name="Barry K."/>
            <person name="LaButti K."/>
            <person name="Morin E."/>
            <person name="Salamov A."/>
            <person name="Lipzen A."/>
            <person name="Mereny Z."/>
            <person name="Hegedus B."/>
            <person name="Baldrian P."/>
            <person name="Stursova M."/>
            <person name="Weitz H."/>
            <person name="Taylor A."/>
            <person name="Grigoriev I.V."/>
            <person name="Nagy L.G."/>
            <person name="Martin F."/>
            <person name="Kauserud H."/>
        </authorList>
    </citation>
    <scope>NUCLEOTIDE SEQUENCE</scope>
    <source>
        <strain evidence="1">CBHHK173m</strain>
    </source>
</reference>
<sequence>MDLNWEEFTLCAPCRSHRGTRNITPYDDYSTPFDAAFCGARIRLVNPAAIAHRYSGSPAHQHTATDHPDGKLFFDSSSCLASKPGVTSGPRGCRVCTMHSSFEEVALRASAIAVRAPLHHTMTTLRLSTRCFGCARMHNAPNPFLSRCAVEGTSGSWSRAVGGLIRWGGRARTAVHRGSPVTAPYSNLLLMLTLHSGCRPSLSRYSSVPRRICARTRCDSCLRSFGVRPPVFPFFAGGGRTRETPSCATAFGLLRRGTFARRAAGSLT</sequence>
<protein>
    <submittedName>
        <fullName evidence="1">Uncharacterized protein</fullName>
    </submittedName>
</protein>
<name>A0AAD6TR48_9AGAR</name>